<dbReference type="PANTHER" id="PTHR47481:SF31">
    <property type="entry name" value="OS01G0873500 PROTEIN"/>
    <property type="match status" value="1"/>
</dbReference>
<accession>A0A8X7YRY2</accession>
<organism evidence="2 3">
    <name type="scientific">Populus tomentosa</name>
    <name type="common">Chinese white poplar</name>
    <dbReference type="NCBI Taxonomy" id="118781"/>
    <lineage>
        <taxon>Eukaryota</taxon>
        <taxon>Viridiplantae</taxon>
        <taxon>Streptophyta</taxon>
        <taxon>Embryophyta</taxon>
        <taxon>Tracheophyta</taxon>
        <taxon>Spermatophyta</taxon>
        <taxon>Magnoliopsida</taxon>
        <taxon>eudicotyledons</taxon>
        <taxon>Gunneridae</taxon>
        <taxon>Pentapetalae</taxon>
        <taxon>rosids</taxon>
        <taxon>fabids</taxon>
        <taxon>Malpighiales</taxon>
        <taxon>Salicaceae</taxon>
        <taxon>Saliceae</taxon>
        <taxon>Populus</taxon>
    </lineage>
</organism>
<evidence type="ECO:0008006" key="4">
    <source>
        <dbReference type="Google" id="ProtNLM"/>
    </source>
</evidence>
<evidence type="ECO:0000313" key="2">
    <source>
        <dbReference type="EMBL" id="KAG6756149.1"/>
    </source>
</evidence>
<dbReference type="OrthoDB" id="851583at2759"/>
<evidence type="ECO:0000256" key="1">
    <source>
        <dbReference type="SAM" id="MobiDB-lite"/>
    </source>
</evidence>
<dbReference type="EMBL" id="JAAWWB010000021">
    <property type="protein sequence ID" value="KAG6756149.1"/>
    <property type="molecule type" value="Genomic_DNA"/>
</dbReference>
<evidence type="ECO:0000313" key="3">
    <source>
        <dbReference type="Proteomes" id="UP000886885"/>
    </source>
</evidence>
<keyword evidence="3" id="KW-1185">Reference proteome</keyword>
<dbReference type="Proteomes" id="UP000886885">
    <property type="component" value="Chromosome 11A"/>
</dbReference>
<dbReference type="AlphaFoldDB" id="A0A8X7YRY2"/>
<dbReference type="PANTHER" id="PTHR47481">
    <property type="match status" value="1"/>
</dbReference>
<dbReference type="Pfam" id="PF14223">
    <property type="entry name" value="Retrotran_gag_2"/>
    <property type="match status" value="1"/>
</dbReference>
<name>A0A8X7YRY2_POPTO</name>
<proteinExistence type="predicted"/>
<gene>
    <name evidence="2" type="ORF">POTOM_039573</name>
</gene>
<comment type="caution">
    <text evidence="2">The sequence shown here is derived from an EMBL/GenBank/DDBJ whole genome shotgun (WGS) entry which is preliminary data.</text>
</comment>
<reference evidence="2" key="1">
    <citation type="journal article" date="2020" name="bioRxiv">
        <title>Hybrid origin of Populus tomentosa Carr. identified through genome sequencing and phylogenomic analysis.</title>
        <authorList>
            <person name="An X."/>
            <person name="Gao K."/>
            <person name="Chen Z."/>
            <person name="Li J."/>
            <person name="Yang X."/>
            <person name="Yang X."/>
            <person name="Zhou J."/>
            <person name="Guo T."/>
            <person name="Zhao T."/>
            <person name="Huang S."/>
            <person name="Miao D."/>
            <person name="Khan W.U."/>
            <person name="Rao P."/>
            <person name="Ye M."/>
            <person name="Lei B."/>
            <person name="Liao W."/>
            <person name="Wang J."/>
            <person name="Ji L."/>
            <person name="Li Y."/>
            <person name="Guo B."/>
            <person name="Mustafa N.S."/>
            <person name="Li S."/>
            <person name="Yun Q."/>
            <person name="Keller S.R."/>
            <person name="Mao J."/>
            <person name="Zhang R."/>
            <person name="Strauss S.H."/>
        </authorList>
    </citation>
    <scope>NUCLEOTIDE SEQUENCE</scope>
    <source>
        <strain evidence="2">GM15</strain>
        <tissue evidence="2">Leaf</tissue>
    </source>
</reference>
<feature type="region of interest" description="Disordered" evidence="1">
    <location>
        <begin position="250"/>
        <end position="271"/>
    </location>
</feature>
<sequence>MVSEPEMDSSTSFVLPMSSAPEGHGLLGYVTNKITCPDSTIAGADGVLQPNPAAATWLRTDQLILGWINSSLSDGLLSQVINSKSCHDAWTVLETLYGSHTRDRIQQMKGELQTLSKGSYSLEDYLPKAKSLSLSLRGAGKPMDDDDLILLSISLLMSLYSGLLPVLISYGFLAALVTLYCPLLVDPSWITNQYVVFSLVTQLTTRDIVAWNHTLVTLPKSLEHHALSRPPPSLPTNEVSVTYPTTYQSSEFQPKVVSPSRPPPSLPTNEVFATEPTTYQSSEFQPEVVSPSPTESTNILPSRIHPMVTHAQTGNLKPKSFFTTRHPIPLAIEILQPDIRA</sequence>
<protein>
    <recommendedName>
        <fullName evidence="4">Retrotransposon gag domain-containing protein</fullName>
    </recommendedName>
</protein>